<dbReference type="AlphaFoldDB" id="A0A382TJZ3"/>
<feature type="compositionally biased region" description="Polar residues" evidence="1">
    <location>
        <begin position="1"/>
        <end position="41"/>
    </location>
</feature>
<feature type="region of interest" description="Disordered" evidence="1">
    <location>
        <begin position="1"/>
        <end position="67"/>
    </location>
</feature>
<protein>
    <submittedName>
        <fullName evidence="2">Uncharacterized protein</fullName>
    </submittedName>
</protein>
<evidence type="ECO:0000313" key="2">
    <source>
        <dbReference type="EMBL" id="SVD22396.1"/>
    </source>
</evidence>
<gene>
    <name evidence="2" type="ORF">METZ01_LOCUS375250</name>
</gene>
<dbReference type="EMBL" id="UINC01137199">
    <property type="protein sequence ID" value="SVD22396.1"/>
    <property type="molecule type" value="Genomic_DNA"/>
</dbReference>
<proteinExistence type="predicted"/>
<sequence length="67" mass="7039">MPQPSNSASPFGMSAQSEQLELSPPHTSHSSNSKVEPQVLSQPDGPGSKHPQPRSSALSPLHTPQLS</sequence>
<reference evidence="2" key="1">
    <citation type="submission" date="2018-05" db="EMBL/GenBank/DDBJ databases">
        <authorList>
            <person name="Lanie J.A."/>
            <person name="Ng W.-L."/>
            <person name="Kazmierczak K.M."/>
            <person name="Andrzejewski T.M."/>
            <person name="Davidsen T.M."/>
            <person name="Wayne K.J."/>
            <person name="Tettelin H."/>
            <person name="Glass J.I."/>
            <person name="Rusch D."/>
            <person name="Podicherti R."/>
            <person name="Tsui H.-C.T."/>
            <person name="Winkler M.E."/>
        </authorList>
    </citation>
    <scope>NUCLEOTIDE SEQUENCE</scope>
</reference>
<feature type="compositionally biased region" description="Polar residues" evidence="1">
    <location>
        <begin position="53"/>
        <end position="67"/>
    </location>
</feature>
<organism evidence="2">
    <name type="scientific">marine metagenome</name>
    <dbReference type="NCBI Taxonomy" id="408172"/>
    <lineage>
        <taxon>unclassified sequences</taxon>
        <taxon>metagenomes</taxon>
        <taxon>ecological metagenomes</taxon>
    </lineage>
</organism>
<accession>A0A382TJZ3</accession>
<evidence type="ECO:0000256" key="1">
    <source>
        <dbReference type="SAM" id="MobiDB-lite"/>
    </source>
</evidence>
<name>A0A382TJZ3_9ZZZZ</name>